<sequence length="56" mass="6126">MAVRPTTMVSGVLWMLMARPWGTASHRLGRRPVLLTGLAGFACAYLLFSDLVHLAL</sequence>
<name>A0ABS9W977_9PROT</name>
<dbReference type="SUPFAM" id="SSF103473">
    <property type="entry name" value="MFS general substrate transporter"/>
    <property type="match status" value="1"/>
</dbReference>
<proteinExistence type="predicted"/>
<dbReference type="RefSeq" id="WP_241793680.1">
    <property type="nucleotide sequence ID" value="NZ_JALBUU010000078.1"/>
</dbReference>
<organism evidence="1 2">
    <name type="scientific">Teichococcus vastitatis</name>
    <dbReference type="NCBI Taxonomy" id="2307076"/>
    <lineage>
        <taxon>Bacteria</taxon>
        <taxon>Pseudomonadati</taxon>
        <taxon>Pseudomonadota</taxon>
        <taxon>Alphaproteobacteria</taxon>
        <taxon>Acetobacterales</taxon>
        <taxon>Roseomonadaceae</taxon>
        <taxon>Roseomonas</taxon>
    </lineage>
</organism>
<dbReference type="EMBL" id="JALBUU010000078">
    <property type="protein sequence ID" value="MCI0755855.1"/>
    <property type="molecule type" value="Genomic_DNA"/>
</dbReference>
<dbReference type="InterPro" id="IPR036259">
    <property type="entry name" value="MFS_trans_sf"/>
</dbReference>
<reference evidence="1 2" key="1">
    <citation type="submission" date="2022-03" db="EMBL/GenBank/DDBJ databases">
        <title>Complete genome analysis of Roseomonas KG 17.1 : a prolific producer of plant growth promoters.</title>
        <authorList>
            <person name="Saadouli I."/>
            <person name="Najjari A."/>
            <person name="Mosbah A."/>
            <person name="Ouzari H.I."/>
        </authorList>
    </citation>
    <scope>NUCLEOTIDE SEQUENCE [LARGE SCALE GENOMIC DNA]</scope>
    <source>
        <strain evidence="1 2">KG17-1</strain>
    </source>
</reference>
<dbReference type="PANTHER" id="PTHR23546:SF1">
    <property type="entry name" value="MEMBRANE PROTEIN"/>
    <property type="match status" value="1"/>
</dbReference>
<accession>A0ABS9W977</accession>
<evidence type="ECO:0000313" key="1">
    <source>
        <dbReference type="EMBL" id="MCI0755855.1"/>
    </source>
</evidence>
<evidence type="ECO:0000313" key="2">
    <source>
        <dbReference type="Proteomes" id="UP001201985"/>
    </source>
</evidence>
<keyword evidence="2" id="KW-1185">Reference proteome</keyword>
<dbReference type="Gene3D" id="1.20.1250.20">
    <property type="entry name" value="MFS general substrate transporter like domains"/>
    <property type="match status" value="1"/>
</dbReference>
<dbReference type="Proteomes" id="UP001201985">
    <property type="component" value="Unassembled WGS sequence"/>
</dbReference>
<comment type="caution">
    <text evidence="1">The sequence shown here is derived from an EMBL/GenBank/DDBJ whole genome shotgun (WGS) entry which is preliminary data.</text>
</comment>
<dbReference type="PANTHER" id="PTHR23546">
    <property type="entry name" value="TRANSPORT PROTEIN"/>
    <property type="match status" value="1"/>
</dbReference>
<protein>
    <submittedName>
        <fullName evidence="1">Uncharacterized protein</fullName>
    </submittedName>
</protein>
<gene>
    <name evidence="1" type="ORF">MON41_19500</name>
</gene>